<proteinExistence type="predicted"/>
<evidence type="ECO:0000313" key="1">
    <source>
        <dbReference type="EMBL" id="CAE0422322.1"/>
    </source>
</evidence>
<accession>A0A7S3LFR1</accession>
<gene>
    <name evidence="1" type="ORF">ACOF00016_LOCUS18900</name>
</gene>
<name>A0A7S3LFR1_9STRA</name>
<sequence length="133" mass="15439">MDDVELDALARKEIERALVEHADESVAKTCKDALFTEGVWGFLRSWNTSLQQKLLQIELQIAAFVKLEIQQKFENDPPSDEVRNIIEKVQNQRRAELLRYKLDLALSIPRVLQTHTCEERLEIILDLIASRPK</sequence>
<dbReference type="AlphaFoldDB" id="A0A7S3LFR1"/>
<protein>
    <submittedName>
        <fullName evidence="1">Uncharacterized protein</fullName>
    </submittedName>
</protein>
<organism evidence="1">
    <name type="scientific">Amphora coffeiformis</name>
    <dbReference type="NCBI Taxonomy" id="265554"/>
    <lineage>
        <taxon>Eukaryota</taxon>
        <taxon>Sar</taxon>
        <taxon>Stramenopiles</taxon>
        <taxon>Ochrophyta</taxon>
        <taxon>Bacillariophyta</taxon>
        <taxon>Bacillariophyceae</taxon>
        <taxon>Bacillariophycidae</taxon>
        <taxon>Thalassiophysales</taxon>
        <taxon>Catenulaceae</taxon>
        <taxon>Amphora</taxon>
    </lineage>
</organism>
<reference evidence="1" key="1">
    <citation type="submission" date="2021-01" db="EMBL/GenBank/DDBJ databases">
        <authorList>
            <person name="Corre E."/>
            <person name="Pelletier E."/>
            <person name="Niang G."/>
            <person name="Scheremetjew M."/>
            <person name="Finn R."/>
            <person name="Kale V."/>
            <person name="Holt S."/>
            <person name="Cochrane G."/>
            <person name="Meng A."/>
            <person name="Brown T."/>
            <person name="Cohen L."/>
        </authorList>
    </citation>
    <scope>NUCLEOTIDE SEQUENCE</scope>
    <source>
        <strain evidence="1">CCMP127</strain>
    </source>
</reference>
<dbReference type="EMBL" id="HBIM01025409">
    <property type="protein sequence ID" value="CAE0422322.1"/>
    <property type="molecule type" value="Transcribed_RNA"/>
</dbReference>